<sequence>MPSPANGFLLTSGEFASFACIMVMSWARRFSRSDGKSMCEANESASLSTIAERIWYMAMYGLA</sequence>
<dbReference type="Proteomes" id="UP000494330">
    <property type="component" value="Unassembled WGS sequence"/>
</dbReference>
<name>A0A6P2SCU1_9BURK</name>
<accession>A0A6P2SCU1</accession>
<dbReference type="EMBL" id="CABVQD010000052">
    <property type="protein sequence ID" value="VWC46095.1"/>
    <property type="molecule type" value="Genomic_DNA"/>
</dbReference>
<dbReference type="AlphaFoldDB" id="A0A6P2SCU1"/>
<keyword evidence="1" id="KW-1133">Transmembrane helix</keyword>
<gene>
    <name evidence="2" type="ORF">BPA30113_07315</name>
</gene>
<organism evidence="2 3">
    <name type="scientific">Burkholderia paludis</name>
    <dbReference type="NCBI Taxonomy" id="1506587"/>
    <lineage>
        <taxon>Bacteria</taxon>
        <taxon>Pseudomonadati</taxon>
        <taxon>Pseudomonadota</taxon>
        <taxon>Betaproteobacteria</taxon>
        <taxon>Burkholderiales</taxon>
        <taxon>Burkholderiaceae</taxon>
        <taxon>Burkholderia</taxon>
        <taxon>Burkholderia cepacia complex</taxon>
    </lineage>
</organism>
<evidence type="ECO:0000256" key="1">
    <source>
        <dbReference type="SAM" id="Phobius"/>
    </source>
</evidence>
<reference evidence="2 3" key="1">
    <citation type="submission" date="2019-09" db="EMBL/GenBank/DDBJ databases">
        <authorList>
            <person name="Depoorter E."/>
        </authorList>
    </citation>
    <scope>NUCLEOTIDE SEQUENCE [LARGE SCALE GENOMIC DNA]</scope>
    <source>
        <strain evidence="2">LMG 30113</strain>
    </source>
</reference>
<keyword evidence="3" id="KW-1185">Reference proteome</keyword>
<evidence type="ECO:0000313" key="2">
    <source>
        <dbReference type="EMBL" id="VWC46095.1"/>
    </source>
</evidence>
<feature type="transmembrane region" description="Helical" evidence="1">
    <location>
        <begin position="6"/>
        <end position="27"/>
    </location>
</feature>
<evidence type="ECO:0000313" key="3">
    <source>
        <dbReference type="Proteomes" id="UP000494330"/>
    </source>
</evidence>
<keyword evidence="1" id="KW-0472">Membrane</keyword>
<protein>
    <submittedName>
        <fullName evidence="2">Uncharacterized protein</fullName>
    </submittedName>
</protein>
<proteinExistence type="predicted"/>
<keyword evidence="1" id="KW-0812">Transmembrane</keyword>